<comment type="caution">
    <text evidence="2">The sequence shown here is derived from an EMBL/GenBank/DDBJ whole genome shotgun (WGS) entry which is preliminary data.</text>
</comment>
<feature type="domain" description="HTH luxR-type" evidence="1">
    <location>
        <begin position="160"/>
        <end position="225"/>
    </location>
</feature>
<reference evidence="2 3" key="1">
    <citation type="submission" date="2019-03" db="EMBL/GenBank/DDBJ databases">
        <title>Genomic Encyclopedia of Type Strains, Phase IV (KMG-IV): sequencing the most valuable type-strain genomes for metagenomic binning, comparative biology and taxonomic classification.</title>
        <authorList>
            <person name="Goeker M."/>
        </authorList>
    </citation>
    <scope>NUCLEOTIDE SEQUENCE [LARGE SCALE GENOMIC DNA]</scope>
    <source>
        <strain evidence="2 3">DSM 45934</strain>
    </source>
</reference>
<dbReference type="EMBL" id="SLWS01000008">
    <property type="protein sequence ID" value="TCO54800.1"/>
    <property type="molecule type" value="Genomic_DNA"/>
</dbReference>
<dbReference type="AlphaFoldDB" id="A0A4V2S659"/>
<evidence type="ECO:0000313" key="3">
    <source>
        <dbReference type="Proteomes" id="UP000295680"/>
    </source>
</evidence>
<accession>A0A4V2S659</accession>
<dbReference type="PROSITE" id="PS00622">
    <property type="entry name" value="HTH_LUXR_1"/>
    <property type="match status" value="1"/>
</dbReference>
<sequence>MTAPLRLRHPSVSLGSAAERVVNVAIFDSIPLFRDALSEQVRRAGGMRLLGATASLSVAADPRVQRDIDVIVLDAVLDPYSHFANFVTASQPHVAILAVVREPLYNAAYVQTALSSGVRGMIPRTSTSDEMLGAMHKVLGGDRYLHPALARIAEHAAETCGARGVELTRREHEVLLLIAEGLQSKAIATALFISAETVRTHVKNICKKLAARDRAHAVATAFHVGLLQPSRSSRASVPNGRAMLGSVGSRVAV</sequence>
<dbReference type="Gene3D" id="3.40.50.2300">
    <property type="match status" value="1"/>
</dbReference>
<dbReference type="Pfam" id="PF00196">
    <property type="entry name" value="GerE"/>
    <property type="match status" value="1"/>
</dbReference>
<dbReference type="PANTHER" id="PTHR45566">
    <property type="entry name" value="HTH-TYPE TRANSCRIPTIONAL REGULATOR YHJB-RELATED"/>
    <property type="match status" value="1"/>
</dbReference>
<organism evidence="2 3">
    <name type="scientific">Actinocrispum wychmicini</name>
    <dbReference type="NCBI Taxonomy" id="1213861"/>
    <lineage>
        <taxon>Bacteria</taxon>
        <taxon>Bacillati</taxon>
        <taxon>Actinomycetota</taxon>
        <taxon>Actinomycetes</taxon>
        <taxon>Pseudonocardiales</taxon>
        <taxon>Pseudonocardiaceae</taxon>
        <taxon>Actinocrispum</taxon>
    </lineage>
</organism>
<dbReference type="GO" id="GO:0006355">
    <property type="term" value="P:regulation of DNA-templated transcription"/>
    <property type="evidence" value="ECO:0007669"/>
    <property type="project" value="InterPro"/>
</dbReference>
<evidence type="ECO:0000259" key="1">
    <source>
        <dbReference type="PROSITE" id="PS50043"/>
    </source>
</evidence>
<keyword evidence="3" id="KW-1185">Reference proteome</keyword>
<dbReference type="InterPro" id="IPR051015">
    <property type="entry name" value="EvgA-like"/>
</dbReference>
<dbReference type="InterPro" id="IPR016032">
    <property type="entry name" value="Sig_transdc_resp-reg_C-effctor"/>
</dbReference>
<name>A0A4V2S659_9PSEU</name>
<dbReference type="InterPro" id="IPR000792">
    <property type="entry name" value="Tscrpt_reg_LuxR_C"/>
</dbReference>
<dbReference type="CDD" id="cd06170">
    <property type="entry name" value="LuxR_C_like"/>
    <property type="match status" value="1"/>
</dbReference>
<dbReference type="Proteomes" id="UP000295680">
    <property type="component" value="Unassembled WGS sequence"/>
</dbReference>
<dbReference type="PANTHER" id="PTHR45566:SF1">
    <property type="entry name" value="HTH-TYPE TRANSCRIPTIONAL REGULATOR YHJB-RELATED"/>
    <property type="match status" value="1"/>
</dbReference>
<dbReference type="SUPFAM" id="SSF46894">
    <property type="entry name" value="C-terminal effector domain of the bipartite response regulators"/>
    <property type="match status" value="1"/>
</dbReference>
<protein>
    <submittedName>
        <fullName evidence="2">DNA-binding NarL/FixJ family response regulator</fullName>
    </submittedName>
</protein>
<keyword evidence="2" id="KW-0238">DNA-binding</keyword>
<dbReference type="OrthoDB" id="3534994at2"/>
<evidence type="ECO:0000313" key="2">
    <source>
        <dbReference type="EMBL" id="TCO54800.1"/>
    </source>
</evidence>
<dbReference type="SUPFAM" id="SSF52172">
    <property type="entry name" value="CheY-like"/>
    <property type="match status" value="1"/>
</dbReference>
<dbReference type="PROSITE" id="PS50043">
    <property type="entry name" value="HTH_LUXR_2"/>
    <property type="match status" value="1"/>
</dbReference>
<dbReference type="GO" id="GO:0003677">
    <property type="term" value="F:DNA binding"/>
    <property type="evidence" value="ECO:0007669"/>
    <property type="project" value="UniProtKB-KW"/>
</dbReference>
<gene>
    <name evidence="2" type="ORF">EV192_10888</name>
</gene>
<dbReference type="PRINTS" id="PR00038">
    <property type="entry name" value="HTHLUXR"/>
</dbReference>
<proteinExistence type="predicted"/>
<dbReference type="InterPro" id="IPR011006">
    <property type="entry name" value="CheY-like_superfamily"/>
</dbReference>
<dbReference type="SMART" id="SM00421">
    <property type="entry name" value="HTH_LUXR"/>
    <property type="match status" value="1"/>
</dbReference>